<dbReference type="Proteomes" id="UP001154015">
    <property type="component" value="Unassembled WGS sequence"/>
</dbReference>
<accession>A0ABN8VAN7</accession>
<dbReference type="EMBL" id="CAKXYP010000028">
    <property type="protein sequence ID" value="CAH9419895.1"/>
    <property type="molecule type" value="Genomic_DNA"/>
</dbReference>
<evidence type="ECO:0000313" key="2">
    <source>
        <dbReference type="EMBL" id="CAH9419895.1"/>
    </source>
</evidence>
<feature type="compositionally biased region" description="Polar residues" evidence="1">
    <location>
        <begin position="207"/>
        <end position="222"/>
    </location>
</feature>
<organism evidence="2 3">
    <name type="scientific">Streptomyces globisporus</name>
    <dbReference type="NCBI Taxonomy" id="1908"/>
    <lineage>
        <taxon>Bacteria</taxon>
        <taxon>Bacillati</taxon>
        <taxon>Actinomycetota</taxon>
        <taxon>Actinomycetes</taxon>
        <taxon>Kitasatosporales</taxon>
        <taxon>Streptomycetaceae</taxon>
        <taxon>Streptomyces</taxon>
    </lineage>
</organism>
<proteinExistence type="predicted"/>
<sequence>MPAVWQGRVSGAGQCRSRCSPWSPQVLEALRIAVHGYRNSLMATTGCLRRFLDCRTRPGFHAAVQPSAVEWHPAGRLARVGPISGVADARSVAECLRTAPEPRRSAALIVAYGFFTRSDGRRACCFCPQLHVQDQPRPDETSSTSGAMGESNIVDTCASRAFGMRSTAKDVAPTASQPKFSFPADCQAAVSSARVVGSVPMTPVDARSSTGHTSRSPRTTIAATGPPVSLIGPRGVQRS</sequence>
<protein>
    <submittedName>
        <fullName evidence="2">Uncharacterized protein</fullName>
    </submittedName>
</protein>
<feature type="region of interest" description="Disordered" evidence="1">
    <location>
        <begin position="201"/>
        <end position="239"/>
    </location>
</feature>
<keyword evidence="3" id="KW-1185">Reference proteome</keyword>
<evidence type="ECO:0000313" key="3">
    <source>
        <dbReference type="Proteomes" id="UP001154015"/>
    </source>
</evidence>
<gene>
    <name evidence="2" type="ORF">SGL43_06951</name>
</gene>
<name>A0ABN8VAN7_STRGL</name>
<comment type="caution">
    <text evidence="2">The sequence shown here is derived from an EMBL/GenBank/DDBJ whole genome shotgun (WGS) entry which is preliminary data.</text>
</comment>
<reference evidence="2" key="1">
    <citation type="submission" date="2022-03" db="EMBL/GenBank/DDBJ databases">
        <authorList>
            <person name="Leyn A S."/>
        </authorList>
    </citation>
    <scope>NUCLEOTIDE SEQUENCE</scope>
    <source>
        <strain evidence="2">Streptomyces globisporus 4-3</strain>
    </source>
</reference>
<evidence type="ECO:0000256" key="1">
    <source>
        <dbReference type="SAM" id="MobiDB-lite"/>
    </source>
</evidence>